<dbReference type="Proteomes" id="UP000282674">
    <property type="component" value="Unassembled WGS sequence"/>
</dbReference>
<dbReference type="CDD" id="cd00761">
    <property type="entry name" value="Glyco_tranf_GTA_type"/>
    <property type="match status" value="1"/>
</dbReference>
<dbReference type="InterPro" id="IPR050834">
    <property type="entry name" value="Glycosyltransf_2"/>
</dbReference>
<name>A0A3M2LVF8_9ACTN</name>
<keyword evidence="2" id="KW-0808">Transferase</keyword>
<evidence type="ECO:0000259" key="1">
    <source>
        <dbReference type="Pfam" id="PF00535"/>
    </source>
</evidence>
<dbReference type="GO" id="GO:0016740">
    <property type="term" value="F:transferase activity"/>
    <property type="evidence" value="ECO:0007669"/>
    <property type="project" value="UniProtKB-KW"/>
</dbReference>
<dbReference type="PANTHER" id="PTHR43685:SF11">
    <property type="entry name" value="GLYCOSYLTRANSFERASE TAGX-RELATED"/>
    <property type="match status" value="1"/>
</dbReference>
<proteinExistence type="predicted"/>
<dbReference type="OrthoDB" id="3177103at2"/>
<dbReference type="EMBL" id="RFFG01000042">
    <property type="protein sequence ID" value="RMI41461.1"/>
    <property type="molecule type" value="Genomic_DNA"/>
</dbReference>
<evidence type="ECO:0000313" key="3">
    <source>
        <dbReference type="Proteomes" id="UP000282674"/>
    </source>
</evidence>
<dbReference type="InterPro" id="IPR001173">
    <property type="entry name" value="Glyco_trans_2-like"/>
</dbReference>
<accession>A0A3M2LVF8</accession>
<gene>
    <name evidence="2" type="ORF">EBO15_22775</name>
</gene>
<dbReference type="SUPFAM" id="SSF53448">
    <property type="entry name" value="Nucleotide-diphospho-sugar transferases"/>
    <property type="match status" value="1"/>
</dbReference>
<evidence type="ECO:0000313" key="2">
    <source>
        <dbReference type="EMBL" id="RMI41461.1"/>
    </source>
</evidence>
<dbReference type="RefSeq" id="WP_122196461.1">
    <property type="nucleotide sequence ID" value="NZ_JBHSKC010000042.1"/>
</dbReference>
<dbReference type="AlphaFoldDB" id="A0A3M2LVF8"/>
<sequence length="303" mass="34315">MPLVTIALPVRNAGERIDRVARSVLGQDHPDLEFLICDNASDDDTGDRCRALAARDPRVTYRRHPENIGILPNFMSAVRLASGEYFRWVSDDDVLEPTLVSRSLKVFGEDERLVLVTSQTSYTGDDGVVSTSPFSDRGLASDDPLVRFTTMLRLLNSSHLLIDPLYGLFRRDVLRALPRRNILREDEVMATKLALAGPWGHVDEILAHRHWKTEKPSVLARRLGVPSWQAHCATTLECLEIYRWVDDPANTPELTDDQRRRARAAVRATWARRERRVAEHRARRMARLATGAMRGDLGFSTGR</sequence>
<dbReference type="Gene3D" id="3.90.550.10">
    <property type="entry name" value="Spore Coat Polysaccharide Biosynthesis Protein SpsA, Chain A"/>
    <property type="match status" value="1"/>
</dbReference>
<keyword evidence="3" id="KW-1185">Reference proteome</keyword>
<dbReference type="InterPro" id="IPR029044">
    <property type="entry name" value="Nucleotide-diphossugar_trans"/>
</dbReference>
<reference evidence="2 3" key="1">
    <citation type="submission" date="2018-10" db="EMBL/GenBank/DDBJ databases">
        <title>Isolation from soil.</title>
        <authorList>
            <person name="Hu J."/>
        </authorList>
    </citation>
    <scope>NUCLEOTIDE SEQUENCE [LARGE SCALE GENOMIC DNA]</scope>
    <source>
        <strain evidence="2 3">NEAU-Ht49</strain>
    </source>
</reference>
<dbReference type="PANTHER" id="PTHR43685">
    <property type="entry name" value="GLYCOSYLTRANSFERASE"/>
    <property type="match status" value="1"/>
</dbReference>
<comment type="caution">
    <text evidence="2">The sequence shown here is derived from an EMBL/GenBank/DDBJ whole genome shotgun (WGS) entry which is preliminary data.</text>
</comment>
<feature type="domain" description="Glycosyltransferase 2-like" evidence="1">
    <location>
        <begin position="5"/>
        <end position="175"/>
    </location>
</feature>
<protein>
    <submittedName>
        <fullName evidence="2">Glycosyltransferase family 2 protein</fullName>
    </submittedName>
</protein>
<dbReference type="Pfam" id="PF00535">
    <property type="entry name" value="Glycos_transf_2"/>
    <property type="match status" value="1"/>
</dbReference>
<organism evidence="2 3">
    <name type="scientific">Actinomadura harenae</name>
    <dbReference type="NCBI Taxonomy" id="2483351"/>
    <lineage>
        <taxon>Bacteria</taxon>
        <taxon>Bacillati</taxon>
        <taxon>Actinomycetota</taxon>
        <taxon>Actinomycetes</taxon>
        <taxon>Streptosporangiales</taxon>
        <taxon>Thermomonosporaceae</taxon>
        <taxon>Actinomadura</taxon>
    </lineage>
</organism>